<comment type="subcellular location">
    <subcellularLocation>
        <location evidence="1">Membrane</location>
        <topology evidence="1">Multi-pass membrane protein</topology>
    </subcellularLocation>
</comment>
<evidence type="ECO:0008006" key="8">
    <source>
        <dbReference type="Google" id="ProtNLM"/>
    </source>
</evidence>
<feature type="transmembrane region" description="Helical" evidence="5">
    <location>
        <begin position="24"/>
        <end position="41"/>
    </location>
</feature>
<feature type="transmembrane region" description="Helical" evidence="5">
    <location>
        <begin position="62"/>
        <end position="81"/>
    </location>
</feature>
<evidence type="ECO:0000256" key="1">
    <source>
        <dbReference type="ARBA" id="ARBA00004141"/>
    </source>
</evidence>
<evidence type="ECO:0000256" key="2">
    <source>
        <dbReference type="ARBA" id="ARBA00022692"/>
    </source>
</evidence>
<dbReference type="Proteomes" id="UP001330184">
    <property type="component" value="Chromosome"/>
</dbReference>
<keyword evidence="3 5" id="KW-1133">Transmembrane helix</keyword>
<evidence type="ECO:0000256" key="3">
    <source>
        <dbReference type="ARBA" id="ARBA00022989"/>
    </source>
</evidence>
<sequence>MATTITKHERNLSAIIHASMFSKYFIPFGNFIVPLVLWTANKKQHDFVDYHGKQALNFQISILLYSIIAGLITIPFFIGFWPDLFDWNFLGFHRLSDLNNLNIHIDSDNFNFGRLIWPVGISGFLQLALAIVNIVFSILATIRTNEGEYFKYPFTIKFIK</sequence>
<keyword evidence="7" id="KW-1185">Reference proteome</keyword>
<feature type="transmembrane region" description="Helical" evidence="5">
    <location>
        <begin position="115"/>
        <end position="142"/>
    </location>
</feature>
<evidence type="ECO:0000313" key="6">
    <source>
        <dbReference type="EMBL" id="BDW91284.1"/>
    </source>
</evidence>
<evidence type="ECO:0000313" key="7">
    <source>
        <dbReference type="Proteomes" id="UP001330184"/>
    </source>
</evidence>
<dbReference type="RefSeq" id="WP_338195748.1">
    <property type="nucleotide sequence ID" value="NZ_AP027268.1"/>
</dbReference>
<dbReference type="Pfam" id="PF09685">
    <property type="entry name" value="MamF_MmsF"/>
    <property type="match status" value="1"/>
</dbReference>
<name>A0AA48H6G9_9FLAO</name>
<protein>
    <recommendedName>
        <fullName evidence="8">DUF4870 domain-containing protein</fullName>
    </recommendedName>
</protein>
<reference evidence="6 7" key="1">
    <citation type="submission" date="2023-01" db="EMBL/GenBank/DDBJ databases">
        <title>Complete genome sequence of Muricauda aquimarina strain IFOP_LL357.</title>
        <authorList>
            <person name="Gajardo G."/>
            <person name="Ueki S."/>
            <person name="Maruyama F."/>
        </authorList>
    </citation>
    <scope>NUCLEOTIDE SEQUENCE [LARGE SCALE GENOMIC DNA]</scope>
    <source>
        <strain evidence="6 7">IFOP_LL357</strain>
    </source>
</reference>
<evidence type="ECO:0000256" key="5">
    <source>
        <dbReference type="SAM" id="Phobius"/>
    </source>
</evidence>
<dbReference type="EMBL" id="AP027268">
    <property type="protein sequence ID" value="BDW91284.1"/>
    <property type="molecule type" value="Genomic_DNA"/>
</dbReference>
<keyword evidence="4 5" id="KW-0472">Membrane</keyword>
<keyword evidence="2 5" id="KW-0812">Transmembrane</keyword>
<accession>A0AA48H6G9</accession>
<dbReference type="InterPro" id="IPR019109">
    <property type="entry name" value="MamF_MmsF"/>
</dbReference>
<organism evidence="6 7">
    <name type="scientific">Flagellimonas marinaquae</name>
    <dbReference type="NCBI Taxonomy" id="254955"/>
    <lineage>
        <taxon>Bacteria</taxon>
        <taxon>Pseudomonadati</taxon>
        <taxon>Bacteroidota</taxon>
        <taxon>Flavobacteriia</taxon>
        <taxon>Flavobacteriales</taxon>
        <taxon>Flavobacteriaceae</taxon>
        <taxon>Flagellimonas</taxon>
    </lineage>
</organism>
<dbReference type="AlphaFoldDB" id="A0AA48H6G9"/>
<evidence type="ECO:0000256" key="4">
    <source>
        <dbReference type="ARBA" id="ARBA00023136"/>
    </source>
</evidence>
<gene>
    <name evidence="6" type="ORF">MACH07_01160</name>
</gene>
<proteinExistence type="predicted"/>